<proteinExistence type="inferred from homology"/>
<dbReference type="PANTHER" id="PTHR34295:SF4">
    <property type="entry name" value="BIOTIN TRANSPORTER BIOY-RELATED"/>
    <property type="match status" value="1"/>
</dbReference>
<feature type="transmembrane region" description="Helical" evidence="9">
    <location>
        <begin position="28"/>
        <end position="48"/>
    </location>
</feature>
<evidence type="ECO:0000256" key="7">
    <source>
        <dbReference type="ARBA" id="ARBA00023136"/>
    </source>
</evidence>
<organism evidence="10 11">
    <name type="scientific">Staphylococcus argensis</name>
    <dbReference type="NCBI Taxonomy" id="1607738"/>
    <lineage>
        <taxon>Bacteria</taxon>
        <taxon>Bacillati</taxon>
        <taxon>Bacillota</taxon>
        <taxon>Bacilli</taxon>
        <taxon>Bacillales</taxon>
        <taxon>Staphylococcaceae</taxon>
        <taxon>Staphylococcus</taxon>
    </lineage>
</organism>
<accession>A0A2K4FBR2</accession>
<dbReference type="RefSeq" id="WP_103371767.1">
    <property type="nucleotide sequence ID" value="NZ_CBCRVO010000003.1"/>
</dbReference>
<feature type="transmembrane region" description="Helical" evidence="9">
    <location>
        <begin position="78"/>
        <end position="100"/>
    </location>
</feature>
<evidence type="ECO:0000313" key="11">
    <source>
        <dbReference type="Proteomes" id="UP000242712"/>
    </source>
</evidence>
<dbReference type="InterPro" id="IPR003784">
    <property type="entry name" value="BioY"/>
</dbReference>
<sequence length="184" mass="19702">MSTKFLVYTALMTAVIAVLGMVPPIPLAFIPVPIVLQNLGIFLAAVLLGRKYGTLSVIVFLLLVAAGMPLLSGGRGGIGVFQGPSVGFLIMYPVCAYLIGLIRDMFLTRTNFLVLLITILLFGVVLLDLVGAIVMGIITHIPVGKAIYLSLTFMPGDVIKAILAALIGNILLNHSRFQQLIKRQ</sequence>
<comment type="caution">
    <text evidence="10">The sequence shown here is derived from an EMBL/GenBank/DDBJ whole genome shotgun (WGS) entry which is preliminary data.</text>
</comment>
<gene>
    <name evidence="10" type="ORF">CD039_07375</name>
</gene>
<evidence type="ECO:0000256" key="4">
    <source>
        <dbReference type="ARBA" id="ARBA00022475"/>
    </source>
</evidence>
<dbReference type="AlphaFoldDB" id="A0A2K4FBR2"/>
<feature type="transmembrane region" description="Helical" evidence="9">
    <location>
        <begin position="112"/>
        <end position="141"/>
    </location>
</feature>
<dbReference type="EMBL" id="PPPX01000011">
    <property type="protein sequence ID" value="POA08802.1"/>
    <property type="molecule type" value="Genomic_DNA"/>
</dbReference>
<dbReference type="GeneID" id="98298169"/>
<protein>
    <recommendedName>
        <fullName evidence="8">Biotin transporter</fullName>
    </recommendedName>
</protein>
<evidence type="ECO:0000313" key="10">
    <source>
        <dbReference type="EMBL" id="POA08802.1"/>
    </source>
</evidence>
<evidence type="ECO:0000256" key="9">
    <source>
        <dbReference type="SAM" id="Phobius"/>
    </source>
</evidence>
<evidence type="ECO:0000256" key="8">
    <source>
        <dbReference type="PIRNR" id="PIRNR016661"/>
    </source>
</evidence>
<keyword evidence="4 8" id="KW-1003">Cell membrane</keyword>
<evidence type="ECO:0000256" key="2">
    <source>
        <dbReference type="ARBA" id="ARBA00010692"/>
    </source>
</evidence>
<evidence type="ECO:0000256" key="5">
    <source>
        <dbReference type="ARBA" id="ARBA00022692"/>
    </source>
</evidence>
<keyword evidence="11" id="KW-1185">Reference proteome</keyword>
<dbReference type="GO" id="GO:0015225">
    <property type="term" value="F:biotin transmembrane transporter activity"/>
    <property type="evidence" value="ECO:0007669"/>
    <property type="project" value="UniProtKB-UniRule"/>
</dbReference>
<name>A0A2K4FBR2_9STAP</name>
<comment type="similarity">
    <text evidence="2 8">Belongs to the BioY family.</text>
</comment>
<feature type="transmembrane region" description="Helical" evidence="9">
    <location>
        <begin position="147"/>
        <end position="172"/>
    </location>
</feature>
<keyword evidence="6 9" id="KW-1133">Transmembrane helix</keyword>
<dbReference type="Gene3D" id="1.10.1760.20">
    <property type="match status" value="1"/>
</dbReference>
<dbReference type="OrthoDB" id="9803495at2"/>
<dbReference type="Proteomes" id="UP000242712">
    <property type="component" value="Unassembled WGS sequence"/>
</dbReference>
<feature type="transmembrane region" description="Helical" evidence="9">
    <location>
        <begin position="55"/>
        <end position="72"/>
    </location>
</feature>
<feature type="transmembrane region" description="Helical" evidence="9">
    <location>
        <begin position="5"/>
        <end position="22"/>
    </location>
</feature>
<keyword evidence="5 9" id="KW-0812">Transmembrane</keyword>
<reference evidence="10 11" key="1">
    <citation type="submission" date="2017-08" db="EMBL/GenBank/DDBJ databases">
        <title>Draft genome sequences of 64 type strains of genus Staph aureus.</title>
        <authorList>
            <person name="Cole K."/>
            <person name="Golubchik T."/>
            <person name="Russell J."/>
            <person name="Foster D."/>
            <person name="Llewelyn M."/>
            <person name="Wilson D."/>
            <person name="Crook D."/>
            <person name="Paul J."/>
        </authorList>
    </citation>
    <scope>NUCLEOTIDE SEQUENCE [LARGE SCALE GENOMIC DNA]</scope>
    <source>
        <strain evidence="10 11">DSM 29875</strain>
    </source>
</reference>
<dbReference type="GO" id="GO:0005886">
    <property type="term" value="C:plasma membrane"/>
    <property type="evidence" value="ECO:0007669"/>
    <property type="project" value="UniProtKB-SubCell"/>
</dbReference>
<evidence type="ECO:0000256" key="6">
    <source>
        <dbReference type="ARBA" id="ARBA00022989"/>
    </source>
</evidence>
<keyword evidence="7 8" id="KW-0472">Membrane</keyword>
<evidence type="ECO:0000256" key="1">
    <source>
        <dbReference type="ARBA" id="ARBA00004651"/>
    </source>
</evidence>
<keyword evidence="3 8" id="KW-0813">Transport</keyword>
<dbReference type="PANTHER" id="PTHR34295">
    <property type="entry name" value="BIOTIN TRANSPORTER BIOY"/>
    <property type="match status" value="1"/>
</dbReference>
<evidence type="ECO:0000256" key="3">
    <source>
        <dbReference type="ARBA" id="ARBA00022448"/>
    </source>
</evidence>
<dbReference type="Pfam" id="PF02632">
    <property type="entry name" value="BioY"/>
    <property type="match status" value="1"/>
</dbReference>
<dbReference type="PIRSF" id="PIRSF016661">
    <property type="entry name" value="BioY"/>
    <property type="match status" value="1"/>
</dbReference>
<comment type="subcellular location">
    <subcellularLocation>
        <location evidence="1 8">Cell membrane</location>
        <topology evidence="1 8">Multi-pass membrane protein</topology>
    </subcellularLocation>
</comment>